<dbReference type="EnsemblPlants" id="TuG1812G0300000369.01.T01">
    <property type="protein sequence ID" value="TuG1812G0300000369.01.T01.cds245309"/>
    <property type="gene ID" value="TuG1812G0300000369.01"/>
</dbReference>
<dbReference type="Pfam" id="PF13968">
    <property type="entry name" value="DUF4220"/>
    <property type="match status" value="1"/>
</dbReference>
<evidence type="ECO:0000256" key="1">
    <source>
        <dbReference type="SAM" id="Phobius"/>
    </source>
</evidence>
<feature type="transmembrane region" description="Helical" evidence="1">
    <location>
        <begin position="12"/>
        <end position="34"/>
    </location>
</feature>
<accession>A0A8R7TQS6</accession>
<reference evidence="3" key="3">
    <citation type="submission" date="2022-06" db="UniProtKB">
        <authorList>
            <consortium name="EnsemblPlants"/>
        </authorList>
    </citation>
    <scope>IDENTIFICATION</scope>
</reference>
<feature type="transmembrane region" description="Helical" evidence="1">
    <location>
        <begin position="46"/>
        <end position="68"/>
    </location>
</feature>
<dbReference type="Gramene" id="TuG1812G0300000369.01.T01">
    <property type="protein sequence ID" value="TuG1812G0300000369.01.T01.cds245309"/>
    <property type="gene ID" value="TuG1812G0300000369.01"/>
</dbReference>
<dbReference type="PANTHER" id="PTHR31325">
    <property type="entry name" value="OS01G0798800 PROTEIN-RELATED"/>
    <property type="match status" value="1"/>
</dbReference>
<proteinExistence type="predicted"/>
<dbReference type="InterPro" id="IPR025315">
    <property type="entry name" value="DUF4220"/>
</dbReference>
<keyword evidence="1" id="KW-0472">Membrane</keyword>
<feature type="domain" description="DUF4220" evidence="2">
    <location>
        <begin position="49"/>
        <end position="177"/>
    </location>
</feature>
<keyword evidence="4" id="KW-1185">Reference proteome</keyword>
<keyword evidence="1" id="KW-1133">Transmembrane helix</keyword>
<keyword evidence="1" id="KW-0812">Transmembrane</keyword>
<reference evidence="3" key="2">
    <citation type="submission" date="2018-03" db="EMBL/GenBank/DDBJ databases">
        <title>The Triticum urartu genome reveals the dynamic nature of wheat genome evolution.</title>
        <authorList>
            <person name="Ling H."/>
            <person name="Ma B."/>
            <person name="Shi X."/>
            <person name="Liu H."/>
            <person name="Dong L."/>
            <person name="Sun H."/>
            <person name="Cao Y."/>
            <person name="Gao Q."/>
            <person name="Zheng S."/>
            <person name="Li Y."/>
            <person name="Yu Y."/>
            <person name="Du H."/>
            <person name="Qi M."/>
            <person name="Li Y."/>
            <person name="Yu H."/>
            <person name="Cui Y."/>
            <person name="Wang N."/>
            <person name="Chen C."/>
            <person name="Wu H."/>
            <person name="Zhao Y."/>
            <person name="Zhang J."/>
            <person name="Li Y."/>
            <person name="Zhou W."/>
            <person name="Zhang B."/>
            <person name="Hu W."/>
            <person name="Eijk M."/>
            <person name="Tang J."/>
            <person name="Witsenboer H."/>
            <person name="Zhao S."/>
            <person name="Li Z."/>
            <person name="Zhang A."/>
            <person name="Wang D."/>
            <person name="Liang C."/>
        </authorList>
    </citation>
    <scope>NUCLEOTIDE SEQUENCE [LARGE SCALE GENOMIC DNA]</scope>
    <source>
        <strain evidence="3">cv. G1812</strain>
    </source>
</reference>
<feature type="transmembrane region" description="Helical" evidence="1">
    <location>
        <begin position="135"/>
        <end position="152"/>
    </location>
</feature>
<feature type="transmembrane region" description="Helical" evidence="1">
    <location>
        <begin position="80"/>
        <end position="99"/>
    </location>
</feature>
<protein>
    <recommendedName>
        <fullName evidence="2">DUF4220 domain-containing protein</fullName>
    </recommendedName>
</protein>
<sequence length="210" mass="23692">MAGGLIDFWNAWAVQSLVLVSLTLQVLLLLLAGIRRRETSWRLFRSILWLAYQLADATAIYALGHLSFDGATRREHRLVAFWAPFLLLHLGGPDNITAYSLEDNRLWLQHLLTLGLQAAGAVYVLYKPYIGTQDMFVLAVILMFIVGVLKYGERTAALKGSNMDSIPSSLKKEPRAKCHFYLDDRPPPRGIQGEDRRRRIPYVACSLPVP</sequence>
<organism evidence="3 4">
    <name type="scientific">Triticum urartu</name>
    <name type="common">Red wild einkorn</name>
    <name type="synonym">Crithodium urartu</name>
    <dbReference type="NCBI Taxonomy" id="4572"/>
    <lineage>
        <taxon>Eukaryota</taxon>
        <taxon>Viridiplantae</taxon>
        <taxon>Streptophyta</taxon>
        <taxon>Embryophyta</taxon>
        <taxon>Tracheophyta</taxon>
        <taxon>Spermatophyta</taxon>
        <taxon>Magnoliopsida</taxon>
        <taxon>Liliopsida</taxon>
        <taxon>Poales</taxon>
        <taxon>Poaceae</taxon>
        <taxon>BOP clade</taxon>
        <taxon>Pooideae</taxon>
        <taxon>Triticodae</taxon>
        <taxon>Triticeae</taxon>
        <taxon>Triticinae</taxon>
        <taxon>Triticum</taxon>
    </lineage>
</organism>
<feature type="transmembrane region" description="Helical" evidence="1">
    <location>
        <begin position="111"/>
        <end position="129"/>
    </location>
</feature>
<name>A0A8R7TQS6_TRIUA</name>
<reference evidence="4" key="1">
    <citation type="journal article" date="2013" name="Nature">
        <title>Draft genome of the wheat A-genome progenitor Triticum urartu.</title>
        <authorList>
            <person name="Ling H.Q."/>
            <person name="Zhao S."/>
            <person name="Liu D."/>
            <person name="Wang J."/>
            <person name="Sun H."/>
            <person name="Zhang C."/>
            <person name="Fan H."/>
            <person name="Li D."/>
            <person name="Dong L."/>
            <person name="Tao Y."/>
            <person name="Gao C."/>
            <person name="Wu H."/>
            <person name="Li Y."/>
            <person name="Cui Y."/>
            <person name="Guo X."/>
            <person name="Zheng S."/>
            <person name="Wang B."/>
            <person name="Yu K."/>
            <person name="Liang Q."/>
            <person name="Yang W."/>
            <person name="Lou X."/>
            <person name="Chen J."/>
            <person name="Feng M."/>
            <person name="Jian J."/>
            <person name="Zhang X."/>
            <person name="Luo G."/>
            <person name="Jiang Y."/>
            <person name="Liu J."/>
            <person name="Wang Z."/>
            <person name="Sha Y."/>
            <person name="Zhang B."/>
            <person name="Wu H."/>
            <person name="Tang D."/>
            <person name="Shen Q."/>
            <person name="Xue P."/>
            <person name="Zou S."/>
            <person name="Wang X."/>
            <person name="Liu X."/>
            <person name="Wang F."/>
            <person name="Yang Y."/>
            <person name="An X."/>
            <person name="Dong Z."/>
            <person name="Zhang K."/>
            <person name="Zhang X."/>
            <person name="Luo M.C."/>
            <person name="Dvorak J."/>
            <person name="Tong Y."/>
            <person name="Wang J."/>
            <person name="Yang H."/>
            <person name="Li Z."/>
            <person name="Wang D."/>
            <person name="Zhang A."/>
            <person name="Wang J."/>
        </authorList>
    </citation>
    <scope>NUCLEOTIDE SEQUENCE</scope>
    <source>
        <strain evidence="4">cv. G1812</strain>
    </source>
</reference>
<evidence type="ECO:0000313" key="3">
    <source>
        <dbReference type="EnsemblPlants" id="TuG1812G0300000369.01.T01.cds245309"/>
    </source>
</evidence>
<evidence type="ECO:0000313" key="4">
    <source>
        <dbReference type="Proteomes" id="UP000015106"/>
    </source>
</evidence>
<evidence type="ECO:0000259" key="2">
    <source>
        <dbReference type="Pfam" id="PF13968"/>
    </source>
</evidence>
<dbReference type="Proteomes" id="UP000015106">
    <property type="component" value="Chromosome 2"/>
</dbReference>
<dbReference type="AlphaFoldDB" id="A0A8R7TQS6"/>